<dbReference type="RefSeq" id="XP_026742226.1">
    <property type="nucleotide sequence ID" value="XM_026886425.1"/>
</dbReference>
<feature type="compositionally biased region" description="Polar residues" evidence="1">
    <location>
        <begin position="87"/>
        <end position="97"/>
    </location>
</feature>
<feature type="domain" description="OCRE" evidence="2">
    <location>
        <begin position="144"/>
        <end position="193"/>
    </location>
</feature>
<evidence type="ECO:0000313" key="4">
    <source>
        <dbReference type="RefSeq" id="XP_026742226.1"/>
    </source>
</evidence>
<dbReference type="InterPro" id="IPR041591">
    <property type="entry name" value="OCRE"/>
</dbReference>
<feature type="compositionally biased region" description="Basic and acidic residues" evidence="1">
    <location>
        <begin position="76"/>
        <end position="86"/>
    </location>
</feature>
<dbReference type="PANTHER" id="PTHR23106">
    <property type="entry name" value="ANGIOGENIC FACTOR WITH G PATCH AND FHA DOMAINS 1"/>
    <property type="match status" value="1"/>
</dbReference>
<dbReference type="InParanoid" id="A0A7E5WPY7"/>
<dbReference type="OrthoDB" id="2538319at2759"/>
<keyword evidence="3" id="KW-1185">Reference proteome</keyword>
<feature type="compositionally biased region" description="Polar residues" evidence="1">
    <location>
        <begin position="228"/>
        <end position="239"/>
    </location>
</feature>
<name>A0A7E5WPY7_TRINI</name>
<accession>A0A7E5WPY7</accession>
<feature type="region of interest" description="Disordered" evidence="1">
    <location>
        <begin position="57"/>
        <end position="122"/>
    </location>
</feature>
<dbReference type="Pfam" id="PF17780">
    <property type="entry name" value="OCRE"/>
    <property type="match status" value="1"/>
</dbReference>
<reference evidence="4" key="1">
    <citation type="submission" date="2025-08" db="UniProtKB">
        <authorList>
            <consortium name="RefSeq"/>
        </authorList>
    </citation>
    <scope>IDENTIFICATION</scope>
</reference>
<gene>
    <name evidence="4" type="primary">LOC113504240</name>
</gene>
<dbReference type="InterPro" id="IPR053027">
    <property type="entry name" value="AGGF1"/>
</dbReference>
<dbReference type="KEGG" id="tnl:113504240"/>
<feature type="region of interest" description="Disordered" evidence="1">
    <location>
        <begin position="206"/>
        <end position="245"/>
    </location>
</feature>
<evidence type="ECO:0000259" key="2">
    <source>
        <dbReference type="Pfam" id="PF17780"/>
    </source>
</evidence>
<proteinExistence type="predicted"/>
<dbReference type="PANTHER" id="PTHR23106:SF24">
    <property type="entry name" value="ANGIOGENIC FACTOR WITH G PATCH AND FHA DOMAINS 1"/>
    <property type="match status" value="1"/>
</dbReference>
<organism evidence="3 4">
    <name type="scientific">Trichoplusia ni</name>
    <name type="common">Cabbage looper</name>
    <dbReference type="NCBI Taxonomy" id="7111"/>
    <lineage>
        <taxon>Eukaryota</taxon>
        <taxon>Metazoa</taxon>
        <taxon>Ecdysozoa</taxon>
        <taxon>Arthropoda</taxon>
        <taxon>Hexapoda</taxon>
        <taxon>Insecta</taxon>
        <taxon>Pterygota</taxon>
        <taxon>Neoptera</taxon>
        <taxon>Endopterygota</taxon>
        <taxon>Lepidoptera</taxon>
        <taxon>Glossata</taxon>
        <taxon>Ditrysia</taxon>
        <taxon>Noctuoidea</taxon>
        <taxon>Noctuidae</taxon>
        <taxon>Plusiinae</taxon>
        <taxon>Trichoplusia</taxon>
    </lineage>
</organism>
<feature type="compositionally biased region" description="Basic and acidic residues" evidence="1">
    <location>
        <begin position="57"/>
        <end position="66"/>
    </location>
</feature>
<dbReference type="CDD" id="cd16164">
    <property type="entry name" value="OCRE_VG5Q"/>
    <property type="match status" value="1"/>
</dbReference>
<dbReference type="InterPro" id="IPR035624">
    <property type="entry name" value="AGGF1_OCRE"/>
</dbReference>
<dbReference type="GeneID" id="113504240"/>
<dbReference type="Proteomes" id="UP000322000">
    <property type="component" value="Chromosome 2"/>
</dbReference>
<protein>
    <submittedName>
        <fullName evidence="4">Angiogenic factor with G patch and FHA domains 1</fullName>
    </submittedName>
</protein>
<evidence type="ECO:0000313" key="3">
    <source>
        <dbReference type="Proteomes" id="UP000322000"/>
    </source>
</evidence>
<sequence length="245" mass="28069">MPELRRKTRTININMRSLRLSLKYQPKVYQLILKLRENIRRKNNLLKELKGRLKNLENKTTFKPETESNNTTSAVEDGKHLIKSEQIDTVNSNNELQTKADDPAQNNSDPTPAESNTGWDFSNKSKESILDQVKEAADSALNQCGMVYVESAGMYYDSKTGYYYNPDLGLYYHGNTQCYYYYSEETKSFAFHSYPEATPTNAALEAHEKKKAKKHKMENKSEEDIDNLTKNLSQVSLRGQSALGK</sequence>
<feature type="compositionally biased region" description="Polar residues" evidence="1">
    <location>
        <begin position="104"/>
        <end position="122"/>
    </location>
</feature>
<dbReference type="AlphaFoldDB" id="A0A7E5WPY7"/>
<evidence type="ECO:0000256" key="1">
    <source>
        <dbReference type="SAM" id="MobiDB-lite"/>
    </source>
</evidence>